<dbReference type="GO" id="GO:0004553">
    <property type="term" value="F:hydrolase activity, hydrolyzing O-glycosyl compounds"/>
    <property type="evidence" value="ECO:0007669"/>
    <property type="project" value="InterPro"/>
</dbReference>
<dbReference type="EMBL" id="OBQI01000006">
    <property type="protein sequence ID" value="SOC51697.1"/>
    <property type="molecule type" value="Genomic_DNA"/>
</dbReference>
<accession>A0A285VCL1</accession>
<dbReference type="GO" id="GO:0030246">
    <property type="term" value="F:carbohydrate binding"/>
    <property type="evidence" value="ECO:0007669"/>
    <property type="project" value="InterPro"/>
</dbReference>
<dbReference type="SUPFAM" id="SSF51445">
    <property type="entry name" value="(Trans)glycosidases"/>
    <property type="match status" value="1"/>
</dbReference>
<dbReference type="Proteomes" id="UP000219435">
    <property type="component" value="Unassembled WGS sequence"/>
</dbReference>
<gene>
    <name evidence="3" type="ORF">SAMN05660748_3816</name>
</gene>
<feature type="domain" description="Chitin-binding type-3" evidence="2">
    <location>
        <begin position="469"/>
        <end position="517"/>
    </location>
</feature>
<dbReference type="GO" id="GO:0005576">
    <property type="term" value="C:extracellular region"/>
    <property type="evidence" value="ECO:0007669"/>
    <property type="project" value="InterPro"/>
</dbReference>
<feature type="domain" description="Chitin-binding type-3" evidence="2">
    <location>
        <begin position="401"/>
        <end position="449"/>
    </location>
</feature>
<keyword evidence="1" id="KW-0378">Hydrolase</keyword>
<dbReference type="CDD" id="cd12215">
    <property type="entry name" value="ChiC_BD"/>
    <property type="match status" value="2"/>
</dbReference>
<evidence type="ECO:0000313" key="4">
    <source>
        <dbReference type="Proteomes" id="UP000219435"/>
    </source>
</evidence>
<keyword evidence="4" id="KW-1185">Reference proteome</keyword>
<evidence type="ECO:0000256" key="1">
    <source>
        <dbReference type="ARBA" id="ARBA00022801"/>
    </source>
</evidence>
<dbReference type="InterPro" id="IPR017853">
    <property type="entry name" value="GH"/>
</dbReference>
<dbReference type="Gene3D" id="3.20.20.80">
    <property type="entry name" value="Glycosidases"/>
    <property type="match status" value="1"/>
</dbReference>
<dbReference type="SUPFAM" id="SSF51055">
    <property type="entry name" value="Carbohydrate binding domain"/>
    <property type="match status" value="2"/>
</dbReference>
<reference evidence="4" key="1">
    <citation type="submission" date="2017-08" db="EMBL/GenBank/DDBJ databases">
        <authorList>
            <person name="Varghese N."/>
            <person name="Submissions S."/>
        </authorList>
    </citation>
    <scope>NUCLEOTIDE SEQUENCE [LARGE SCALE GENOMIC DNA]</scope>
    <source>
        <strain evidence="4">DSM 4725</strain>
    </source>
</reference>
<dbReference type="AlphaFoldDB" id="A0A285VCL1"/>
<dbReference type="PANTHER" id="PTHR42976">
    <property type="entry name" value="BIFUNCTIONAL CHITINASE/LYSOZYME-RELATED"/>
    <property type="match status" value="1"/>
</dbReference>
<dbReference type="InterPro" id="IPR003610">
    <property type="entry name" value="CBM5/12"/>
</dbReference>
<dbReference type="GO" id="GO:0005975">
    <property type="term" value="P:carbohydrate metabolic process"/>
    <property type="evidence" value="ECO:0007669"/>
    <property type="project" value="InterPro"/>
</dbReference>
<dbReference type="InterPro" id="IPR036573">
    <property type="entry name" value="CBM_sf_5/12"/>
</dbReference>
<organism evidence="3 4">
    <name type="scientific">Blastococcus aggregatus</name>
    <dbReference type="NCBI Taxonomy" id="38502"/>
    <lineage>
        <taxon>Bacteria</taxon>
        <taxon>Bacillati</taxon>
        <taxon>Actinomycetota</taxon>
        <taxon>Actinomycetes</taxon>
        <taxon>Geodermatophilales</taxon>
        <taxon>Geodermatophilaceae</taxon>
        <taxon>Blastococcus</taxon>
    </lineage>
</organism>
<dbReference type="Gene3D" id="2.10.10.20">
    <property type="entry name" value="Carbohydrate-binding module superfamily 5/12"/>
    <property type="match status" value="2"/>
</dbReference>
<evidence type="ECO:0000259" key="2">
    <source>
        <dbReference type="SMART" id="SM00495"/>
    </source>
</evidence>
<protein>
    <submittedName>
        <fullName evidence="3">Chitinase family 18</fullName>
    </submittedName>
</protein>
<dbReference type="PANTHER" id="PTHR42976:SF1">
    <property type="entry name" value="GH18 DOMAIN-CONTAINING PROTEIN-RELATED"/>
    <property type="match status" value="1"/>
</dbReference>
<dbReference type="SMART" id="SM00495">
    <property type="entry name" value="ChtBD3"/>
    <property type="match status" value="2"/>
</dbReference>
<dbReference type="CDD" id="cd06543">
    <property type="entry name" value="GH18_PF-ChiA-like"/>
    <property type="match status" value="1"/>
</dbReference>
<dbReference type="RefSeq" id="WP_097196575.1">
    <property type="nucleotide sequence ID" value="NZ_OBQI01000006.1"/>
</dbReference>
<sequence length="527" mass="55880">MRAARVATPGEHLQDEQPVARRLSWARLGLLLLLVGALAGGAFASLTGAVGRAAPSTTTSWSVPYVDVTLTPTFQFQDPTANPARTVALAFVVADTDDACAPSWGTYYSLDEAGSDLELDRRIDQLRSAGGDVMVSFGGQANDELAVACTDTRDLTGAYRDVVERYDLSAIDLDIEGTAVADQPAAARRAEALASLQRERAADDSPLDVWLTLPVAPSGLTADALDLVRTTLAGGVELTGVNVMTMNYGGSRASTQSMLLATEQALRSTAEQVRTVYGEQGTRLSDAEAWSRVGATPMIGQNDVEGEVFTLADAEDLTVFARDNGLGRVSLWSLNRDTRCSASFADVAVHSNVCSGIDQESLAFVDVFSGLAGEGPAVRVSDVVRNPDRQPVVDDPATSPYPIWRAEGQYPTGYKVVWHGEVYQARWYAAGVDPSIPATTGTESPWALLGAVTSREATPAPVPTVTGVTEVWTPEALYQRGARVLLDGLPYEARWASRGEAPGTLFPIGSDEAWAPLFTIPGQPAGS</sequence>
<evidence type="ECO:0000313" key="3">
    <source>
        <dbReference type="EMBL" id="SOC51697.1"/>
    </source>
</evidence>
<dbReference type="InterPro" id="IPR052750">
    <property type="entry name" value="GH18_Chitinase"/>
</dbReference>
<proteinExistence type="predicted"/>
<name>A0A285VCL1_9ACTN</name>